<dbReference type="AlphaFoldDB" id="A0A0J1CMD9"/>
<reference evidence="2 3" key="1">
    <citation type="journal article" date="2015" name="Genome Announc.">
        <title>Draft Genome Sequence of Burkholderia sp. Strain PML1(12), an Ectomycorrhizosphere-Inhabiting Bacterium with Effective Mineral-Weathering Ability.</title>
        <authorList>
            <person name="Uroz S."/>
            <person name="Oger P."/>
        </authorList>
    </citation>
    <scope>NUCLEOTIDE SEQUENCE [LARGE SCALE GENOMIC DNA]</scope>
    <source>
        <strain evidence="3">PML1(12)</strain>
    </source>
</reference>
<dbReference type="EMBL" id="AEJF01000194">
    <property type="protein sequence ID" value="KLU21950.1"/>
    <property type="molecule type" value="Genomic_DNA"/>
</dbReference>
<comment type="caution">
    <text evidence="2">The sequence shown here is derived from an EMBL/GenBank/DDBJ whole genome shotgun (WGS) entry which is preliminary data.</text>
</comment>
<evidence type="ECO:0000313" key="2">
    <source>
        <dbReference type="EMBL" id="KLU21950.1"/>
    </source>
</evidence>
<dbReference type="Proteomes" id="UP000035963">
    <property type="component" value="Unassembled WGS sequence"/>
</dbReference>
<dbReference type="RefSeq" id="WP_047896399.1">
    <property type="nucleotide sequence ID" value="NZ_AEJF01000194.1"/>
</dbReference>
<evidence type="ECO:0000313" key="3">
    <source>
        <dbReference type="Proteomes" id="UP000035963"/>
    </source>
</evidence>
<organism evidence="2 3">
    <name type="scientific">Caballeronia mineralivorans PML1(12)</name>
    <dbReference type="NCBI Taxonomy" id="908627"/>
    <lineage>
        <taxon>Bacteria</taxon>
        <taxon>Pseudomonadati</taxon>
        <taxon>Pseudomonadota</taxon>
        <taxon>Betaproteobacteria</taxon>
        <taxon>Burkholderiales</taxon>
        <taxon>Burkholderiaceae</taxon>
        <taxon>Caballeronia</taxon>
    </lineage>
</organism>
<protein>
    <submittedName>
        <fullName evidence="2">Uncharacterized protein</fullName>
    </submittedName>
</protein>
<proteinExistence type="predicted"/>
<sequence>MSTAPLEVAHGFRGATRICASVIDEDQKFGASKAQESQVVYGETALMCIVMRMTDAHKGGRDWQNGNHCSERFAADNQQSKEEIKSSPGSFS</sequence>
<feature type="region of interest" description="Disordered" evidence="1">
    <location>
        <begin position="59"/>
        <end position="92"/>
    </location>
</feature>
<accession>A0A0J1CMD9</accession>
<gene>
    <name evidence="2" type="ORF">EOS_32925</name>
</gene>
<name>A0A0J1CMD9_9BURK</name>
<evidence type="ECO:0000256" key="1">
    <source>
        <dbReference type="SAM" id="MobiDB-lite"/>
    </source>
</evidence>
<feature type="compositionally biased region" description="Basic and acidic residues" evidence="1">
    <location>
        <begin position="69"/>
        <end position="85"/>
    </location>
</feature>
<keyword evidence="3" id="KW-1185">Reference proteome</keyword>
<dbReference type="PATRIC" id="fig|908627.4.peg.7353"/>